<dbReference type="AlphaFoldDB" id="A0A089P084"/>
<gene>
    <name evidence="4" type="ORF">MOC_5322</name>
</gene>
<evidence type="ECO:0000313" key="5">
    <source>
        <dbReference type="Proteomes" id="UP000029492"/>
    </source>
</evidence>
<dbReference type="SUPFAM" id="SSF54631">
    <property type="entry name" value="CBS-domain pair"/>
    <property type="match status" value="1"/>
</dbReference>
<protein>
    <submittedName>
        <fullName evidence="4">Signal-transduction protein with CBS domains</fullName>
    </submittedName>
</protein>
<keyword evidence="1 2" id="KW-0129">CBS domain</keyword>
<evidence type="ECO:0000256" key="2">
    <source>
        <dbReference type="PROSITE-ProRule" id="PRU00703"/>
    </source>
</evidence>
<dbReference type="Gene3D" id="3.10.580.10">
    <property type="entry name" value="CBS-domain"/>
    <property type="match status" value="1"/>
</dbReference>
<dbReference type="PANTHER" id="PTHR43080:SF2">
    <property type="entry name" value="CBS DOMAIN-CONTAINING PROTEIN"/>
    <property type="match status" value="1"/>
</dbReference>
<feature type="domain" description="CBS" evidence="3">
    <location>
        <begin position="76"/>
        <end position="132"/>
    </location>
</feature>
<sequence length="143" mass="15116">MTVARILAEKGSSVVTVSPDKTLEDVIQILADKRIGALVAAHADGTVAGIISERDIMRALARHGGSAFDAPVSAHMTTAVTTCGRSTTIEEVMALMTDGRFRHVPVCEDGRLIGLVSIGDVVARKIASVEAEQQALRDYITMA</sequence>
<dbReference type="STRING" id="693986.MOC_5322"/>
<dbReference type="SMART" id="SM00116">
    <property type="entry name" value="CBS"/>
    <property type="match status" value="2"/>
</dbReference>
<name>A0A089P084_9HYPH</name>
<dbReference type="EMBL" id="CP003811">
    <property type="protein sequence ID" value="AIQ93077.1"/>
    <property type="molecule type" value="Genomic_DNA"/>
</dbReference>
<dbReference type="HOGENOM" id="CLU_040681_3_2_5"/>
<organism evidence="4 5">
    <name type="scientific">Methylobacterium oryzae CBMB20</name>
    <dbReference type="NCBI Taxonomy" id="693986"/>
    <lineage>
        <taxon>Bacteria</taxon>
        <taxon>Pseudomonadati</taxon>
        <taxon>Pseudomonadota</taxon>
        <taxon>Alphaproteobacteria</taxon>
        <taxon>Hyphomicrobiales</taxon>
        <taxon>Methylobacteriaceae</taxon>
        <taxon>Methylobacterium</taxon>
    </lineage>
</organism>
<proteinExistence type="predicted"/>
<dbReference type="PANTHER" id="PTHR43080">
    <property type="entry name" value="CBS DOMAIN-CONTAINING PROTEIN CBSX3, MITOCHONDRIAL"/>
    <property type="match status" value="1"/>
</dbReference>
<reference evidence="4 5" key="1">
    <citation type="journal article" date="2014" name="PLoS ONE">
        <title>Genome Information of Methylobacterium oryzae, a Plant-Probiotic Methylotroph in the Phyllosphere.</title>
        <authorList>
            <person name="Kwak M.J."/>
            <person name="Jeong H."/>
            <person name="Madhaiyan M."/>
            <person name="Lee Y."/>
            <person name="Sa T.M."/>
            <person name="Oh T.K."/>
            <person name="Kim J.F."/>
        </authorList>
    </citation>
    <scope>NUCLEOTIDE SEQUENCE [LARGE SCALE GENOMIC DNA]</scope>
    <source>
        <strain evidence="4 5">CBMB20</strain>
    </source>
</reference>
<dbReference type="GeneID" id="96602538"/>
<dbReference type="Proteomes" id="UP000029492">
    <property type="component" value="Chromosome"/>
</dbReference>
<keyword evidence="5" id="KW-1185">Reference proteome</keyword>
<evidence type="ECO:0000313" key="4">
    <source>
        <dbReference type="EMBL" id="AIQ93077.1"/>
    </source>
</evidence>
<dbReference type="RefSeq" id="WP_043355353.1">
    <property type="nucleotide sequence ID" value="NZ_CP003811.1"/>
</dbReference>
<accession>A0A089P084</accession>
<dbReference type="InterPro" id="IPR051257">
    <property type="entry name" value="Diverse_CBS-Domain"/>
</dbReference>
<dbReference type="InterPro" id="IPR046342">
    <property type="entry name" value="CBS_dom_sf"/>
</dbReference>
<dbReference type="InterPro" id="IPR000644">
    <property type="entry name" value="CBS_dom"/>
</dbReference>
<dbReference type="PROSITE" id="PS51371">
    <property type="entry name" value="CBS"/>
    <property type="match status" value="2"/>
</dbReference>
<dbReference type="Pfam" id="PF00571">
    <property type="entry name" value="CBS"/>
    <property type="match status" value="2"/>
</dbReference>
<dbReference type="CDD" id="cd04623">
    <property type="entry name" value="CBS_pair_bac_euk"/>
    <property type="match status" value="1"/>
</dbReference>
<feature type="domain" description="CBS" evidence="3">
    <location>
        <begin position="8"/>
        <end position="68"/>
    </location>
</feature>
<evidence type="ECO:0000256" key="1">
    <source>
        <dbReference type="ARBA" id="ARBA00023122"/>
    </source>
</evidence>
<dbReference type="KEGG" id="mor:MOC_5322"/>
<dbReference type="eggNOG" id="COG2905">
    <property type="taxonomic scope" value="Bacteria"/>
</dbReference>
<evidence type="ECO:0000259" key="3">
    <source>
        <dbReference type="PROSITE" id="PS51371"/>
    </source>
</evidence>
<dbReference type="InterPro" id="IPR044725">
    <property type="entry name" value="CBSX3_CBS_dom"/>
</dbReference>